<dbReference type="PANTHER" id="PTHR10434">
    <property type="entry name" value="1-ACYL-SN-GLYCEROL-3-PHOSPHATE ACYLTRANSFERASE"/>
    <property type="match status" value="1"/>
</dbReference>
<dbReference type="EMBL" id="CP040058">
    <property type="protein sequence ID" value="QCP36726.1"/>
    <property type="molecule type" value="Genomic_DNA"/>
</dbReference>
<keyword evidence="5 7" id="KW-0443">Lipid metabolism</keyword>
<dbReference type="PANTHER" id="PTHR10434:SF64">
    <property type="entry name" value="1-ACYL-SN-GLYCEROL-3-PHOSPHATE ACYLTRANSFERASE-RELATED"/>
    <property type="match status" value="1"/>
</dbReference>
<feature type="domain" description="Phospholipid/glycerol acyltransferase" evidence="9">
    <location>
        <begin position="74"/>
        <end position="188"/>
    </location>
</feature>
<dbReference type="InterPro" id="IPR002123">
    <property type="entry name" value="Plipid/glycerol_acylTrfase"/>
</dbReference>
<accession>A0A4P8IH16</accession>
<dbReference type="CDD" id="cd07989">
    <property type="entry name" value="LPLAT_AGPAT-like"/>
    <property type="match status" value="1"/>
</dbReference>
<comment type="domain">
    <text evidence="7">The HXXXXD motif is essential for acyltransferase activity and may constitute the binding site for the phosphate moiety of the glycerol-3-phosphate.</text>
</comment>
<evidence type="ECO:0000256" key="3">
    <source>
        <dbReference type="ARBA" id="ARBA00022516"/>
    </source>
</evidence>
<keyword evidence="11" id="KW-1185">Reference proteome</keyword>
<evidence type="ECO:0000256" key="4">
    <source>
        <dbReference type="ARBA" id="ARBA00022679"/>
    </source>
</evidence>
<evidence type="ECO:0000256" key="6">
    <source>
        <dbReference type="ARBA" id="ARBA00023315"/>
    </source>
</evidence>
<evidence type="ECO:0000313" key="11">
    <source>
        <dbReference type="Proteomes" id="UP000298653"/>
    </source>
</evidence>
<dbReference type="InterPro" id="IPR004552">
    <property type="entry name" value="AGP_acyltrans"/>
</dbReference>
<dbReference type="GO" id="GO:0016020">
    <property type="term" value="C:membrane"/>
    <property type="evidence" value="ECO:0007669"/>
    <property type="project" value="InterPro"/>
</dbReference>
<protein>
    <recommendedName>
        <fullName evidence="7">1-acyl-sn-glycerol-3-phosphate acyltransferase</fullName>
        <ecNumber evidence="7">2.3.1.51</ecNumber>
    </recommendedName>
</protein>
<evidence type="ECO:0000256" key="1">
    <source>
        <dbReference type="ARBA" id="ARBA00005189"/>
    </source>
</evidence>
<evidence type="ECO:0000313" key="10">
    <source>
        <dbReference type="EMBL" id="QCP36726.1"/>
    </source>
</evidence>
<proteinExistence type="inferred from homology"/>
<comment type="similarity">
    <text evidence="2 7">Belongs to the 1-acyl-sn-glycerol-3-phosphate acyltransferase family.</text>
</comment>
<name>A0A4P8IH16_9FIRM</name>
<evidence type="ECO:0000256" key="2">
    <source>
        <dbReference type="ARBA" id="ARBA00008655"/>
    </source>
</evidence>
<keyword evidence="8" id="KW-1133">Transmembrane helix</keyword>
<dbReference type="EC" id="2.3.1.51" evidence="7"/>
<dbReference type="SMART" id="SM00563">
    <property type="entry name" value="PlsC"/>
    <property type="match status" value="1"/>
</dbReference>
<evidence type="ECO:0000259" key="9">
    <source>
        <dbReference type="SMART" id="SM00563"/>
    </source>
</evidence>
<organism evidence="10 11">
    <name type="scientific">Anaerostipes rhamnosivorans</name>
    <dbReference type="NCBI Taxonomy" id="1229621"/>
    <lineage>
        <taxon>Bacteria</taxon>
        <taxon>Bacillati</taxon>
        <taxon>Bacillota</taxon>
        <taxon>Clostridia</taxon>
        <taxon>Lachnospirales</taxon>
        <taxon>Lachnospiraceae</taxon>
        <taxon>Anaerostipes</taxon>
    </lineage>
</organism>
<keyword evidence="7" id="KW-0594">Phospholipid biosynthesis</keyword>
<dbReference type="Pfam" id="PF01553">
    <property type="entry name" value="Acyltransferase"/>
    <property type="match status" value="1"/>
</dbReference>
<keyword evidence="7" id="KW-1208">Phospholipid metabolism</keyword>
<dbReference type="OrthoDB" id="9803035at2"/>
<keyword evidence="3 7" id="KW-0444">Lipid biosynthesis</keyword>
<dbReference type="GO" id="GO:0003841">
    <property type="term" value="F:1-acylglycerol-3-phosphate O-acyltransferase activity"/>
    <property type="evidence" value="ECO:0007669"/>
    <property type="project" value="UniProtKB-UniRule"/>
</dbReference>
<comment type="catalytic activity">
    <reaction evidence="7">
        <text>a 1-acyl-sn-glycero-3-phosphate + an acyl-CoA = a 1,2-diacyl-sn-glycero-3-phosphate + CoA</text>
        <dbReference type="Rhea" id="RHEA:19709"/>
        <dbReference type="ChEBI" id="CHEBI:57287"/>
        <dbReference type="ChEBI" id="CHEBI:57970"/>
        <dbReference type="ChEBI" id="CHEBI:58342"/>
        <dbReference type="ChEBI" id="CHEBI:58608"/>
        <dbReference type="EC" id="2.3.1.51"/>
    </reaction>
</comment>
<dbReference type="RefSeq" id="WP_137329905.1">
    <property type="nucleotide sequence ID" value="NZ_CP040058.1"/>
</dbReference>
<feature type="transmembrane region" description="Helical" evidence="8">
    <location>
        <begin position="7"/>
        <end position="25"/>
    </location>
</feature>
<dbReference type="SUPFAM" id="SSF69593">
    <property type="entry name" value="Glycerol-3-phosphate (1)-acyltransferase"/>
    <property type="match status" value="1"/>
</dbReference>
<dbReference type="GO" id="GO:0006654">
    <property type="term" value="P:phosphatidic acid biosynthetic process"/>
    <property type="evidence" value="ECO:0007669"/>
    <property type="project" value="TreeGrafter"/>
</dbReference>
<dbReference type="KEGG" id="arf:AR1Y2_3272"/>
<keyword evidence="4 7" id="KW-0808">Transferase</keyword>
<comment type="pathway">
    <text evidence="1">Lipid metabolism.</text>
</comment>
<dbReference type="NCBIfam" id="TIGR00530">
    <property type="entry name" value="AGP_acyltrn"/>
    <property type="match status" value="1"/>
</dbReference>
<dbReference type="AlphaFoldDB" id="A0A4P8IH16"/>
<dbReference type="Proteomes" id="UP000298653">
    <property type="component" value="Chromosome"/>
</dbReference>
<evidence type="ECO:0000256" key="7">
    <source>
        <dbReference type="RuleBase" id="RU361267"/>
    </source>
</evidence>
<keyword evidence="8" id="KW-0812">Transmembrane</keyword>
<evidence type="ECO:0000256" key="5">
    <source>
        <dbReference type="ARBA" id="ARBA00023098"/>
    </source>
</evidence>
<keyword evidence="8" id="KW-0472">Membrane</keyword>
<keyword evidence="6 7" id="KW-0012">Acyltransferase</keyword>
<sequence>MIRFFADIIYLFFFLTLTFPLYPLFDHWNRTGQEHRRAEKAQSMIMNAFKTCLRFAGTKVIVDGRENIPEDTAVLFVGNHSSYYDILCSYVATPHGAGFFAKNEMGKIPCLSHWMTFINCLFLDRKNIKEGMKTINKGTEYLKNGFSMVIFPEGTRSQDEEPHAFKEGSLRPALKANVPVVPMAISGTADILENNKKYTVKPTEVHITFGPPIYPDQLDRQTQKHLGAAVREEIIEMRKKHKTMA</sequence>
<reference evidence="10 11" key="1">
    <citation type="submission" date="2019-05" db="EMBL/GenBank/DDBJ databases">
        <title>Complete genome sequencing of Anaerostipes rhamnosivorans.</title>
        <authorList>
            <person name="Bui T.P.N."/>
            <person name="de Vos W.M."/>
        </authorList>
    </citation>
    <scope>NUCLEOTIDE SEQUENCE [LARGE SCALE GENOMIC DNA]</scope>
    <source>
        <strain evidence="10 11">1y2</strain>
    </source>
</reference>
<evidence type="ECO:0000256" key="8">
    <source>
        <dbReference type="SAM" id="Phobius"/>
    </source>
</evidence>
<gene>
    <name evidence="10" type="ORF">AR1Y2_3272</name>
</gene>